<dbReference type="PANTHER" id="PTHR12215:SF10">
    <property type="entry name" value="L-AMINOADIPATE-SEMIALDEHYDE DEHYDROGENASE-PHOSPHOPANTETHEINYL TRANSFERASE"/>
    <property type="match status" value="1"/>
</dbReference>
<evidence type="ECO:0000256" key="1">
    <source>
        <dbReference type="ARBA" id="ARBA00010990"/>
    </source>
</evidence>
<dbReference type="InterPro" id="IPR037143">
    <property type="entry name" value="4-PPantetheinyl_Trfase_dom_sf"/>
</dbReference>
<dbReference type="PANTHER" id="PTHR12215">
    <property type="entry name" value="PHOSPHOPANTETHEINE TRANSFERASE"/>
    <property type="match status" value="1"/>
</dbReference>
<comment type="caution">
    <text evidence="4">The sequence shown here is derived from an EMBL/GenBank/DDBJ whole genome shotgun (WGS) entry which is preliminary data.</text>
</comment>
<name>A0ABP5ZQ56_9ACTN</name>
<keyword evidence="5" id="KW-1185">Reference proteome</keyword>
<evidence type="ECO:0000256" key="2">
    <source>
        <dbReference type="ARBA" id="ARBA00022679"/>
    </source>
</evidence>
<reference evidence="5" key="1">
    <citation type="journal article" date="2019" name="Int. J. Syst. Evol. Microbiol.">
        <title>The Global Catalogue of Microorganisms (GCM) 10K type strain sequencing project: providing services to taxonomists for standard genome sequencing and annotation.</title>
        <authorList>
            <consortium name="The Broad Institute Genomics Platform"/>
            <consortium name="The Broad Institute Genome Sequencing Center for Infectious Disease"/>
            <person name="Wu L."/>
            <person name="Ma J."/>
        </authorList>
    </citation>
    <scope>NUCLEOTIDE SEQUENCE [LARGE SCALE GENOMIC DNA]</scope>
    <source>
        <strain evidence="5">JCM 6307</strain>
    </source>
</reference>
<comment type="similarity">
    <text evidence="1">Belongs to the P-Pant transferase superfamily. Gsp/Sfp/HetI/AcpT family.</text>
</comment>
<dbReference type="Proteomes" id="UP001501358">
    <property type="component" value="Unassembled WGS sequence"/>
</dbReference>
<keyword evidence="2" id="KW-0808">Transferase</keyword>
<evidence type="ECO:0000259" key="3">
    <source>
        <dbReference type="Pfam" id="PF01648"/>
    </source>
</evidence>
<sequence>MTGRADGPDPFPVVPVPPGRLDLWLVRGPRGNGAAAPGLPGLGLPDLDDAERRRAGSFVRPDQALLYATAHVALRRLLGRYTGTAPRDLRFVRESCPRCGEAHGRPALARSGPSPPPHFSLSHSAGLALVGVAAVPVGVDVERLPRGETVEVCTPALHPRERAELARASREERNELFGRLWTRKEAYLKGTGTGLRRPPAHDYLGADRSGHPPGWAVLDVVCPPTHTAAAAVRGPAPRTVEVRRLHLTADALATPAAARPRKVHPPCPE</sequence>
<evidence type="ECO:0000313" key="4">
    <source>
        <dbReference type="EMBL" id="GAA2502408.1"/>
    </source>
</evidence>
<dbReference type="EMBL" id="BAAATA010000031">
    <property type="protein sequence ID" value="GAA2502408.1"/>
    <property type="molecule type" value="Genomic_DNA"/>
</dbReference>
<evidence type="ECO:0000313" key="5">
    <source>
        <dbReference type="Proteomes" id="UP001501358"/>
    </source>
</evidence>
<dbReference type="Pfam" id="PF01648">
    <property type="entry name" value="ACPS"/>
    <property type="match status" value="1"/>
</dbReference>
<dbReference type="Gene3D" id="3.90.470.20">
    <property type="entry name" value="4'-phosphopantetheinyl transferase domain"/>
    <property type="match status" value="2"/>
</dbReference>
<protein>
    <recommendedName>
        <fullName evidence="3">4'-phosphopantetheinyl transferase domain-containing protein</fullName>
    </recommendedName>
</protein>
<accession>A0ABP5ZQ56</accession>
<dbReference type="InterPro" id="IPR008278">
    <property type="entry name" value="4-PPantetheinyl_Trfase_dom"/>
</dbReference>
<feature type="domain" description="4'-phosphopantetheinyl transferase" evidence="3">
    <location>
        <begin position="136"/>
        <end position="197"/>
    </location>
</feature>
<organism evidence="4 5">
    <name type="scientific">Streptomyces thermolineatus</name>
    <dbReference type="NCBI Taxonomy" id="44033"/>
    <lineage>
        <taxon>Bacteria</taxon>
        <taxon>Bacillati</taxon>
        <taxon>Actinomycetota</taxon>
        <taxon>Actinomycetes</taxon>
        <taxon>Kitasatosporales</taxon>
        <taxon>Streptomycetaceae</taxon>
        <taxon>Streptomyces</taxon>
    </lineage>
</organism>
<proteinExistence type="inferred from homology"/>
<dbReference type="InterPro" id="IPR050559">
    <property type="entry name" value="P-Pant_transferase_sf"/>
</dbReference>
<gene>
    <name evidence="4" type="ORF">GCM10010406_43650</name>
</gene>
<dbReference type="RefSeq" id="WP_344384936.1">
    <property type="nucleotide sequence ID" value="NZ_BAAATA010000031.1"/>
</dbReference>
<dbReference type="SUPFAM" id="SSF56214">
    <property type="entry name" value="4'-phosphopantetheinyl transferase"/>
    <property type="match status" value="2"/>
</dbReference>